<dbReference type="SUPFAM" id="SSF53300">
    <property type="entry name" value="vWA-like"/>
    <property type="match status" value="1"/>
</dbReference>
<comment type="caution">
    <text evidence="1">The sequence shown here is derived from an EMBL/GenBank/DDBJ whole genome shotgun (WGS) entry which is preliminary data.</text>
</comment>
<protein>
    <submittedName>
        <fullName evidence="1">DUF1194 domain-containing protein</fullName>
    </submittedName>
</protein>
<keyword evidence="2" id="KW-1185">Reference proteome</keyword>
<dbReference type="Proteomes" id="UP000318590">
    <property type="component" value="Unassembled WGS sequence"/>
</dbReference>
<organism evidence="1 2">
    <name type="scientific">Palleronia caenipelagi</name>
    <dbReference type="NCBI Taxonomy" id="2489174"/>
    <lineage>
        <taxon>Bacteria</taxon>
        <taxon>Pseudomonadati</taxon>
        <taxon>Pseudomonadota</taxon>
        <taxon>Alphaproteobacteria</taxon>
        <taxon>Rhodobacterales</taxon>
        <taxon>Roseobacteraceae</taxon>
        <taxon>Palleronia</taxon>
    </lineage>
</organism>
<dbReference type="InterPro" id="IPR010607">
    <property type="entry name" value="DUF1194"/>
</dbReference>
<dbReference type="Pfam" id="PF06707">
    <property type="entry name" value="DUF1194"/>
    <property type="match status" value="1"/>
</dbReference>
<dbReference type="AlphaFoldDB" id="A0A547Q9N1"/>
<name>A0A547Q9N1_9RHOB</name>
<reference evidence="1 2" key="1">
    <citation type="submission" date="2019-06" db="EMBL/GenBank/DDBJ databases">
        <title>Paenimaribius caenipelagi gen. nov., sp. nov., isolated from a tidal flat.</title>
        <authorList>
            <person name="Yoon J.-H."/>
        </authorList>
    </citation>
    <scope>NUCLEOTIDE SEQUENCE [LARGE SCALE GENOMIC DNA]</scope>
    <source>
        <strain evidence="1 2">JBTF-M29</strain>
    </source>
</reference>
<dbReference type="OrthoDB" id="9792179at2"/>
<dbReference type="EMBL" id="VFSV01000003">
    <property type="protein sequence ID" value="TRD23062.1"/>
    <property type="molecule type" value="Genomic_DNA"/>
</dbReference>
<gene>
    <name evidence="1" type="ORF">FEV53_02535</name>
</gene>
<proteinExistence type="predicted"/>
<evidence type="ECO:0000313" key="2">
    <source>
        <dbReference type="Proteomes" id="UP000318590"/>
    </source>
</evidence>
<accession>A0A547Q9N1</accession>
<sequence>MGLHGKYRALVSLALGLWATGGAAETCRLALLIGMDISSSVDAHEDRLQRQGLAAALRHPDVQEAALALPNQPVAISVFEWSGRWQQDLVADWRLIRTPADLGLLGDDVSASRRSYADFPTAVGYALGYARTRFDAAPDCLFQTLDLSGDGRNNEGFEPDLAYRHFDFSNITVNGLPILEENKDVEVYYTQKILHGPGAFAEVAERFEDIEHAMTRKLVRELGVSILGTLR</sequence>
<evidence type="ECO:0000313" key="1">
    <source>
        <dbReference type="EMBL" id="TRD23062.1"/>
    </source>
</evidence>
<dbReference type="InterPro" id="IPR036465">
    <property type="entry name" value="vWFA_dom_sf"/>
</dbReference>